<keyword evidence="10 11" id="KW-0275">Fatty acid biosynthesis</keyword>
<keyword evidence="9 11" id="KW-0443">Lipid metabolism</keyword>
<feature type="compositionally biased region" description="Polar residues" evidence="12">
    <location>
        <begin position="61"/>
        <end position="78"/>
    </location>
</feature>
<dbReference type="GO" id="GO:0016297">
    <property type="term" value="F:fatty acyl-[ACP] hydrolase activity"/>
    <property type="evidence" value="ECO:0007669"/>
    <property type="project" value="InterPro"/>
</dbReference>
<gene>
    <name evidence="16" type="primary">FatB3</name>
</gene>
<dbReference type="PANTHER" id="PTHR31727:SF2">
    <property type="entry name" value="PALMITOYL-ACYL CARRIER PROTEIN THIOESTERASE, CHLOROPLASTIC"/>
    <property type="match status" value="1"/>
</dbReference>
<dbReference type="InterPro" id="IPR002864">
    <property type="entry name" value="Acyl-ACP_thioesterase_NHD"/>
</dbReference>
<organism evidence="16">
    <name type="scientific">Cuphea avigera var. pulcherrima</name>
    <dbReference type="NCBI Taxonomy" id="83566"/>
    <lineage>
        <taxon>Eukaryota</taxon>
        <taxon>Viridiplantae</taxon>
        <taxon>Streptophyta</taxon>
        <taxon>Embryophyta</taxon>
        <taxon>Tracheophyta</taxon>
        <taxon>Spermatophyta</taxon>
        <taxon>Magnoliopsida</taxon>
        <taxon>eudicotyledons</taxon>
        <taxon>Gunneridae</taxon>
        <taxon>Pentapetalae</taxon>
        <taxon>rosids</taxon>
        <taxon>malvids</taxon>
        <taxon>Myrtales</taxon>
        <taxon>Lythraceae</taxon>
        <taxon>Cuphea</taxon>
    </lineage>
</organism>
<comment type="function">
    <text evidence="11">Plays an essential role in chain termination during de novo fatty acid synthesis.</text>
</comment>
<dbReference type="Pfam" id="PF20791">
    <property type="entry name" value="Acyl-ACP_TE_C"/>
    <property type="match status" value="1"/>
</dbReference>
<dbReference type="InterPro" id="IPR029069">
    <property type="entry name" value="HotDog_dom_sf"/>
</dbReference>
<dbReference type="Pfam" id="PF01643">
    <property type="entry name" value="Acyl-ACP_TE"/>
    <property type="match status" value="1"/>
</dbReference>
<evidence type="ECO:0000256" key="4">
    <source>
        <dbReference type="ARBA" id="ARBA00022528"/>
    </source>
</evidence>
<keyword evidence="6 11" id="KW-0378">Hydrolase</keyword>
<sequence>MVAAAASSAFFSVPVPGTSPKPGKFRIWPSSLSPSFKPKPIPNGGLQVKANSRAHPKANGSAVSLKSGSLNTQEDTSSSPPPRTFLHQLPDWSRLLTAITTVFVKSKRPDMHDRKSKRPDMLMDSFGLESIVQEGLEFRQSFSIRSYEIGTDRTASIETLMNYLQETSLNHCKSTGILLDGFGRTPEMCKRDLIWVVTKMKIKVNRYPAWGDTVEINTWFSRLGKIGKGRDWLISDCNTGEILIRATSAYATMNQKTRRLSKLPYEVHQEIAPLFVDSPPVIEDNDLKLHKFEVKTGDSIHKGLTPGWNDLDVNQHVSNVKYIGWILESMPTEVLETQELCSLALEYRRECGRDSVLESVTAMDPTKVGGRSQYQHLLRLEDGTDIVKCRTEWRPKNPGANGAISTGKTSNGNSVS</sequence>
<keyword evidence="4 11" id="KW-0150">Chloroplast</keyword>
<feature type="domain" description="Acyl-ACP thioesterase-like C-terminal" evidence="15">
    <location>
        <begin position="296"/>
        <end position="394"/>
    </location>
</feature>
<keyword evidence="7 11" id="KW-0276">Fatty acid metabolism</keyword>
<feature type="region of interest" description="Disordered" evidence="12">
    <location>
        <begin position="393"/>
        <end position="416"/>
    </location>
</feature>
<name>R4J2L6_9MYRT</name>
<dbReference type="Gene3D" id="3.10.129.10">
    <property type="entry name" value="Hotdog Thioesterase"/>
    <property type="match status" value="1"/>
</dbReference>
<dbReference type="InterPro" id="IPR049427">
    <property type="entry name" value="Acyl-ACP_TE_C"/>
</dbReference>
<dbReference type="BRENDA" id="3.1.2.14">
    <property type="organism ID" value="16462"/>
</dbReference>
<feature type="domain" description="Acyl-ACP thioesterase N-terminal hotdog" evidence="13">
    <location>
        <begin position="136"/>
        <end position="270"/>
    </location>
</feature>
<dbReference type="CDD" id="cd00586">
    <property type="entry name" value="4HBT"/>
    <property type="match status" value="1"/>
</dbReference>
<evidence type="ECO:0000256" key="7">
    <source>
        <dbReference type="ARBA" id="ARBA00022832"/>
    </source>
</evidence>
<evidence type="ECO:0000256" key="9">
    <source>
        <dbReference type="ARBA" id="ARBA00023098"/>
    </source>
</evidence>
<dbReference type="EC" id="3.1.2.-" evidence="11"/>
<feature type="compositionally biased region" description="Polar residues" evidence="12">
    <location>
        <begin position="403"/>
        <end position="416"/>
    </location>
</feature>
<feature type="domain" description="Acyl-ACP-thioesterase N-terminal" evidence="14">
    <location>
        <begin position="1"/>
        <end position="124"/>
    </location>
</feature>
<dbReference type="AlphaFoldDB" id="R4J2L6"/>
<comment type="similarity">
    <text evidence="2 11">Belongs to the acyl-ACP thioesterase family.</text>
</comment>
<evidence type="ECO:0000259" key="14">
    <source>
        <dbReference type="Pfam" id="PF12590"/>
    </source>
</evidence>
<evidence type="ECO:0000256" key="12">
    <source>
        <dbReference type="SAM" id="MobiDB-lite"/>
    </source>
</evidence>
<feature type="compositionally biased region" description="Low complexity" evidence="12">
    <location>
        <begin position="29"/>
        <end position="38"/>
    </location>
</feature>
<protein>
    <recommendedName>
        <fullName evidence="11">Acyl-[acyl-carrier-protein] hydrolase</fullName>
        <ecNumber evidence="11">3.1.2.-</ecNumber>
    </recommendedName>
</protein>
<feature type="region of interest" description="Disordered" evidence="12">
    <location>
        <begin position="12"/>
        <end position="84"/>
    </location>
</feature>
<dbReference type="FunFam" id="3.10.129.10:FF:000014">
    <property type="entry name" value="Acyl-[acyl-carrier-protein] hydrolase"/>
    <property type="match status" value="1"/>
</dbReference>
<accession>R4J2L6</accession>
<evidence type="ECO:0000256" key="11">
    <source>
        <dbReference type="RuleBase" id="RU363096"/>
    </source>
</evidence>
<evidence type="ECO:0000256" key="2">
    <source>
        <dbReference type="ARBA" id="ARBA00006500"/>
    </source>
</evidence>
<comment type="subcellular location">
    <subcellularLocation>
        <location evidence="1 11">Plastid</location>
        <location evidence="1 11">Chloroplast</location>
    </subcellularLocation>
</comment>
<evidence type="ECO:0000259" key="15">
    <source>
        <dbReference type="Pfam" id="PF20791"/>
    </source>
</evidence>
<keyword evidence="8" id="KW-0809">Transit peptide</keyword>
<proteinExistence type="evidence at transcript level"/>
<dbReference type="GO" id="GO:0000036">
    <property type="term" value="F:acyl carrier activity"/>
    <property type="evidence" value="ECO:0007669"/>
    <property type="project" value="TreeGrafter"/>
</dbReference>
<evidence type="ECO:0000256" key="5">
    <source>
        <dbReference type="ARBA" id="ARBA00022640"/>
    </source>
</evidence>
<keyword evidence="3 11" id="KW-0444">Lipid biosynthesis</keyword>
<keyword evidence="5 11" id="KW-0934">Plastid</keyword>
<evidence type="ECO:0000256" key="6">
    <source>
        <dbReference type="ARBA" id="ARBA00022801"/>
    </source>
</evidence>
<dbReference type="SUPFAM" id="SSF54637">
    <property type="entry name" value="Thioesterase/thiol ester dehydrase-isomerase"/>
    <property type="match status" value="2"/>
</dbReference>
<evidence type="ECO:0000259" key="13">
    <source>
        <dbReference type="Pfam" id="PF01643"/>
    </source>
</evidence>
<evidence type="ECO:0000256" key="3">
    <source>
        <dbReference type="ARBA" id="ARBA00022516"/>
    </source>
</evidence>
<dbReference type="Pfam" id="PF12590">
    <property type="entry name" value="Acyl-thio_N"/>
    <property type="match status" value="1"/>
</dbReference>
<dbReference type="EMBL" id="KC675178">
    <property type="protein sequence ID" value="AGG79285.1"/>
    <property type="molecule type" value="mRNA"/>
</dbReference>
<evidence type="ECO:0000256" key="8">
    <source>
        <dbReference type="ARBA" id="ARBA00022946"/>
    </source>
</evidence>
<dbReference type="PANTHER" id="PTHR31727">
    <property type="entry name" value="OLEOYL-ACYL CARRIER PROTEIN THIOESTERASE 1, CHLOROPLASTIC"/>
    <property type="match status" value="1"/>
</dbReference>
<reference evidence="16" key="1">
    <citation type="journal article" date="2013" name="FEBS Lett.">
        <title>Disruption of plastid acyl:acyl carrier protein synthetases increases medium chain fatty acid accumulation in seeds of transgenic Arabidopsis.</title>
        <authorList>
            <person name="Tjellstrom H."/>
            <person name="Strawsine M."/>
            <person name="Silva J."/>
            <person name="Cahoon E.B."/>
            <person name="Ohlrogge J.B."/>
        </authorList>
    </citation>
    <scope>NUCLEOTIDE SEQUENCE</scope>
</reference>
<evidence type="ECO:0000256" key="1">
    <source>
        <dbReference type="ARBA" id="ARBA00004229"/>
    </source>
</evidence>
<dbReference type="InterPro" id="IPR045023">
    <property type="entry name" value="FATA/B"/>
</dbReference>
<dbReference type="GO" id="GO:0009507">
    <property type="term" value="C:chloroplast"/>
    <property type="evidence" value="ECO:0007669"/>
    <property type="project" value="UniProtKB-SubCell"/>
</dbReference>
<evidence type="ECO:0000313" key="16">
    <source>
        <dbReference type="EMBL" id="AGG79285.1"/>
    </source>
</evidence>
<evidence type="ECO:0000256" key="10">
    <source>
        <dbReference type="ARBA" id="ARBA00023160"/>
    </source>
</evidence>
<dbReference type="InterPro" id="IPR021113">
    <property type="entry name" value="Acyl-ACP-thioesterase_N"/>
</dbReference>